<evidence type="ECO:0000256" key="1">
    <source>
        <dbReference type="SAM" id="MobiDB-lite"/>
    </source>
</evidence>
<feature type="region of interest" description="Disordered" evidence="1">
    <location>
        <begin position="184"/>
        <end position="274"/>
    </location>
</feature>
<dbReference type="EMBL" id="CAJPWZ010001753">
    <property type="protein sequence ID" value="CAG2222434.1"/>
    <property type="molecule type" value="Genomic_DNA"/>
</dbReference>
<name>A0A8S3SVB3_MYTED</name>
<dbReference type="Proteomes" id="UP000683360">
    <property type="component" value="Unassembled WGS sequence"/>
</dbReference>
<accession>A0A8S3SVB3</accession>
<reference evidence="2" key="1">
    <citation type="submission" date="2021-03" db="EMBL/GenBank/DDBJ databases">
        <authorList>
            <person name="Bekaert M."/>
        </authorList>
    </citation>
    <scope>NUCLEOTIDE SEQUENCE</scope>
</reference>
<organism evidence="2 3">
    <name type="scientific">Mytilus edulis</name>
    <name type="common">Blue mussel</name>
    <dbReference type="NCBI Taxonomy" id="6550"/>
    <lineage>
        <taxon>Eukaryota</taxon>
        <taxon>Metazoa</taxon>
        <taxon>Spiralia</taxon>
        <taxon>Lophotrochozoa</taxon>
        <taxon>Mollusca</taxon>
        <taxon>Bivalvia</taxon>
        <taxon>Autobranchia</taxon>
        <taxon>Pteriomorphia</taxon>
        <taxon>Mytilida</taxon>
        <taxon>Mytiloidea</taxon>
        <taxon>Mytilidae</taxon>
        <taxon>Mytilinae</taxon>
        <taxon>Mytilus</taxon>
    </lineage>
</organism>
<gene>
    <name evidence="2" type="ORF">MEDL_35792</name>
</gene>
<sequence>MTQAYSHPEPKLTGVKPTFIKESDLFGNKSPPKELWITHVEIYKALEHKIKPQFVRGIQRIKQMWRIYLDTAEDRMLLLTEGITLRNKTIPLHSQNPYYQKDEWLTTTIRVKNIPLSADDGQIDRELRQKNIDVISINRERLRVDNLVTHCWTGDRIVLCKKFDKPLSRFLTIGDDEDILAHSMSLNKETTPGNNKKERKKARKAANKSVKKEEQKCDSSEQQASKSAEANKNSSSTQPDISKFLTPNNKSKAAKERTPPTPNQPDGKRQSVHL</sequence>
<feature type="compositionally biased region" description="Polar residues" evidence="1">
    <location>
        <begin position="184"/>
        <end position="193"/>
    </location>
</feature>
<feature type="compositionally biased region" description="Low complexity" evidence="1">
    <location>
        <begin position="220"/>
        <end position="236"/>
    </location>
</feature>
<dbReference type="OrthoDB" id="6105303at2759"/>
<keyword evidence="3" id="KW-1185">Reference proteome</keyword>
<feature type="compositionally biased region" description="Basic and acidic residues" evidence="1">
    <location>
        <begin position="210"/>
        <end position="219"/>
    </location>
</feature>
<feature type="compositionally biased region" description="Basic residues" evidence="1">
    <location>
        <begin position="197"/>
        <end position="206"/>
    </location>
</feature>
<evidence type="ECO:0000313" key="2">
    <source>
        <dbReference type="EMBL" id="CAG2222434.1"/>
    </source>
</evidence>
<evidence type="ECO:0000313" key="3">
    <source>
        <dbReference type="Proteomes" id="UP000683360"/>
    </source>
</evidence>
<feature type="compositionally biased region" description="Polar residues" evidence="1">
    <location>
        <begin position="237"/>
        <end position="251"/>
    </location>
</feature>
<proteinExistence type="predicted"/>
<dbReference type="AlphaFoldDB" id="A0A8S3SVB3"/>
<comment type="caution">
    <text evidence="2">The sequence shown here is derived from an EMBL/GenBank/DDBJ whole genome shotgun (WGS) entry which is preliminary data.</text>
</comment>
<protein>
    <submittedName>
        <fullName evidence="2">Uncharacterized protein</fullName>
    </submittedName>
</protein>